<sequence>MLKNEDKTQSSLTDVLNAYERSWVIVHMKDGRDLHLYIIDVDDEYQRNDEGPELYAIVYNMTRSNSYGNGIPFEDIDSIELSDKH</sequence>
<dbReference type="Proteomes" id="UP000776629">
    <property type="component" value="Unassembled WGS sequence"/>
</dbReference>
<proteinExistence type="predicted"/>
<reference evidence="1 2" key="1">
    <citation type="journal article" date="2021" name="Sci. Rep.">
        <title>The distribution of antibiotic resistance genes in chicken gut microbiota commensals.</title>
        <authorList>
            <person name="Juricova H."/>
            <person name="Matiasovicova J."/>
            <person name="Kubasova T."/>
            <person name="Cejkova D."/>
            <person name="Rychlik I."/>
        </authorList>
    </citation>
    <scope>NUCLEOTIDE SEQUENCE [LARGE SCALE GENOMIC DNA]</scope>
    <source>
        <strain evidence="1 2">An810</strain>
    </source>
</reference>
<organism evidence="1 2">
    <name type="scientific">Limosilactobacillus alvi</name>
    <dbReference type="NCBI Taxonomy" id="990412"/>
    <lineage>
        <taxon>Bacteria</taxon>
        <taxon>Bacillati</taxon>
        <taxon>Bacillota</taxon>
        <taxon>Bacilli</taxon>
        <taxon>Lactobacillales</taxon>
        <taxon>Lactobacillaceae</taxon>
        <taxon>Limosilactobacillus</taxon>
    </lineage>
</organism>
<comment type="caution">
    <text evidence="1">The sequence shown here is derived from an EMBL/GenBank/DDBJ whole genome shotgun (WGS) entry which is preliminary data.</text>
</comment>
<protein>
    <submittedName>
        <fullName evidence="1">Uncharacterized protein</fullName>
    </submittedName>
</protein>
<gene>
    <name evidence="1" type="ORF">H5993_03765</name>
</gene>
<name>A0ABS2EN73_9LACO</name>
<evidence type="ECO:0000313" key="2">
    <source>
        <dbReference type="Proteomes" id="UP000776629"/>
    </source>
</evidence>
<accession>A0ABS2EN73</accession>
<dbReference type="EMBL" id="JACJJQ010000012">
    <property type="protein sequence ID" value="MBM6753879.1"/>
    <property type="molecule type" value="Genomic_DNA"/>
</dbReference>
<dbReference type="RefSeq" id="WP_204776277.1">
    <property type="nucleotide sequence ID" value="NZ_JACJJQ010000012.1"/>
</dbReference>
<keyword evidence="2" id="KW-1185">Reference proteome</keyword>
<evidence type="ECO:0000313" key="1">
    <source>
        <dbReference type="EMBL" id="MBM6753879.1"/>
    </source>
</evidence>